<comment type="similarity">
    <text evidence="2">Belongs to the membrane fusion protein (MFP) (TC 8.A.1) family.</text>
</comment>
<accession>H3ZGC7</accession>
<reference evidence="6 7" key="1">
    <citation type="journal article" date="2012" name="J. Bacteriol.">
        <title>Genome Sequence of Extracellular-Protease-Producing Alishewanella jeotgali Isolated from Traditional Korean Fermented Seafood.</title>
        <authorList>
            <person name="Jung J."/>
            <person name="Chun J."/>
            <person name="Park W."/>
        </authorList>
    </citation>
    <scope>NUCLEOTIDE SEQUENCE [LARGE SCALE GENOMIC DNA]</scope>
    <source>
        <strain evidence="6 7">KCTC 22429</strain>
    </source>
</reference>
<dbReference type="InterPro" id="IPR050465">
    <property type="entry name" value="UPF0194_transport"/>
</dbReference>
<dbReference type="NCBIfam" id="TIGR01730">
    <property type="entry name" value="RND_mfp"/>
    <property type="match status" value="1"/>
</dbReference>
<keyword evidence="5" id="KW-0812">Transmembrane</keyword>
<evidence type="ECO:0000313" key="7">
    <source>
        <dbReference type="Proteomes" id="UP000012046"/>
    </source>
</evidence>
<dbReference type="eggNOG" id="COG0845">
    <property type="taxonomic scope" value="Bacteria"/>
</dbReference>
<dbReference type="RefSeq" id="WP_008951102.1">
    <property type="nucleotide sequence ID" value="NZ_AHTH01000039.1"/>
</dbReference>
<dbReference type="AlphaFoldDB" id="H3ZGC7"/>
<dbReference type="GO" id="GO:0016020">
    <property type="term" value="C:membrane"/>
    <property type="evidence" value="ECO:0007669"/>
    <property type="project" value="InterPro"/>
</dbReference>
<dbReference type="Gene3D" id="2.40.50.100">
    <property type="match status" value="1"/>
</dbReference>
<feature type="transmembrane region" description="Helical" evidence="5">
    <location>
        <begin position="25"/>
        <end position="43"/>
    </location>
</feature>
<dbReference type="Gene3D" id="2.40.30.170">
    <property type="match status" value="1"/>
</dbReference>
<dbReference type="PANTHER" id="PTHR32347">
    <property type="entry name" value="EFFLUX SYSTEM COMPONENT YKNX-RELATED"/>
    <property type="match status" value="1"/>
</dbReference>
<evidence type="ECO:0000256" key="2">
    <source>
        <dbReference type="ARBA" id="ARBA00009477"/>
    </source>
</evidence>
<dbReference type="SUPFAM" id="SSF111369">
    <property type="entry name" value="HlyD-like secretion proteins"/>
    <property type="match status" value="1"/>
</dbReference>
<dbReference type="STRING" id="1129374.AJE_12119"/>
<evidence type="ECO:0000256" key="5">
    <source>
        <dbReference type="SAM" id="Phobius"/>
    </source>
</evidence>
<dbReference type="GO" id="GO:0022857">
    <property type="term" value="F:transmembrane transporter activity"/>
    <property type="evidence" value="ECO:0007669"/>
    <property type="project" value="InterPro"/>
</dbReference>
<evidence type="ECO:0000256" key="4">
    <source>
        <dbReference type="SAM" id="Coils"/>
    </source>
</evidence>
<dbReference type="Proteomes" id="UP000012046">
    <property type="component" value="Unassembled WGS sequence"/>
</dbReference>
<dbReference type="PATRIC" id="fig|1129374.4.peg.2409"/>
<name>H3ZGC7_9ALTE</name>
<comment type="subcellular location">
    <subcellularLocation>
        <location evidence="1">Cell envelope</location>
    </subcellularLocation>
</comment>
<keyword evidence="3 4" id="KW-0175">Coiled coil</keyword>
<dbReference type="EMBL" id="AHTH01000039">
    <property type="protein sequence ID" value="EHR40447.1"/>
    <property type="molecule type" value="Genomic_DNA"/>
</dbReference>
<sequence length="424" mass="46960">MQPVAIQSTATQDRVLAPKPSRQKYLLWTLPAVSLLLVVAWLWQQSGKHANLVIPRQQVQIATVERGDLVRDIAAQGRIVAANAPTLYSQEAGQIAFLKQPGESVQAGELLARITSPALLSEYQQQQAVLSALQSDAERAALQAREQQLDMEQILNTAQVNLLAARRELQRAQQSIDLGVIRKLDFDVAQDRLTQAELEFAHAERKVALARDKLAFEQKSRQQDIQRQSLVVAELSRKLQALDITAPVTGQLGNWLVEQQSHVLAGQMLLTVIDLSRYEAELQVPESYARDLLPGMAVEITAGNQQLRGQISYVAPEVRNNQVSARVRFADNDAQSLRQSQRLTARVILEEKQNVLKIPRGDFVASGGGKVAYQLVQGQAVKKPVELGTLSVQWVEILSGASEGEQWVISNLSEFKDQARVNLN</sequence>
<proteinExistence type="inferred from homology"/>
<protein>
    <submittedName>
        <fullName evidence="6">Membrane-fusion protein</fullName>
    </submittedName>
</protein>
<keyword evidence="5" id="KW-0472">Membrane</keyword>
<evidence type="ECO:0000313" key="6">
    <source>
        <dbReference type="EMBL" id="EHR40447.1"/>
    </source>
</evidence>
<keyword evidence="7" id="KW-1185">Reference proteome</keyword>
<gene>
    <name evidence="6" type="ORF">AJE_12119</name>
</gene>
<evidence type="ECO:0000256" key="3">
    <source>
        <dbReference type="ARBA" id="ARBA00023054"/>
    </source>
</evidence>
<comment type="caution">
    <text evidence="6">The sequence shown here is derived from an EMBL/GenBank/DDBJ whole genome shotgun (WGS) entry which is preliminary data.</text>
</comment>
<dbReference type="Gene3D" id="2.40.420.20">
    <property type="match status" value="1"/>
</dbReference>
<dbReference type="InterPro" id="IPR006143">
    <property type="entry name" value="RND_pump_MFP"/>
</dbReference>
<feature type="coiled-coil region" evidence="4">
    <location>
        <begin position="155"/>
        <end position="213"/>
    </location>
</feature>
<keyword evidence="5" id="KW-1133">Transmembrane helix</keyword>
<evidence type="ECO:0000256" key="1">
    <source>
        <dbReference type="ARBA" id="ARBA00004196"/>
    </source>
</evidence>
<dbReference type="PANTHER" id="PTHR32347:SF14">
    <property type="entry name" value="EFFLUX SYSTEM COMPONENT YKNX-RELATED"/>
    <property type="match status" value="1"/>
</dbReference>
<organism evidence="6 7">
    <name type="scientific">Alishewanella jeotgali KCTC 22429</name>
    <dbReference type="NCBI Taxonomy" id="1129374"/>
    <lineage>
        <taxon>Bacteria</taxon>
        <taxon>Pseudomonadati</taxon>
        <taxon>Pseudomonadota</taxon>
        <taxon>Gammaproteobacteria</taxon>
        <taxon>Alteromonadales</taxon>
        <taxon>Alteromonadaceae</taxon>
        <taxon>Alishewanella</taxon>
    </lineage>
</organism>
<dbReference type="GO" id="GO:0030313">
    <property type="term" value="C:cell envelope"/>
    <property type="evidence" value="ECO:0007669"/>
    <property type="project" value="UniProtKB-SubCell"/>
</dbReference>